<dbReference type="GO" id="GO:0031080">
    <property type="term" value="C:nuclear pore outer ring"/>
    <property type="evidence" value="ECO:0007669"/>
    <property type="project" value="InterPro"/>
</dbReference>
<accession>A0A834IPJ7</accession>
<name>A0A834IPJ7_RHYFE</name>
<reference evidence="2" key="1">
    <citation type="submission" date="2020-08" db="EMBL/GenBank/DDBJ databases">
        <title>Genome sequencing and assembly of the red palm weevil Rhynchophorus ferrugineus.</title>
        <authorList>
            <person name="Dias G.B."/>
            <person name="Bergman C.M."/>
            <person name="Manee M."/>
        </authorList>
    </citation>
    <scope>NUCLEOTIDE SEQUENCE</scope>
    <source>
        <strain evidence="2">AA-2017</strain>
        <tissue evidence="2">Whole larva</tissue>
    </source>
</reference>
<protein>
    <submittedName>
        <fullName evidence="2">Uncharacterized protein</fullName>
    </submittedName>
</protein>
<dbReference type="SMART" id="SM00320">
    <property type="entry name" value="WD40"/>
    <property type="match status" value="4"/>
</dbReference>
<dbReference type="InterPro" id="IPR036322">
    <property type="entry name" value="WD40_repeat_dom_sf"/>
</dbReference>
<dbReference type="EMBL" id="JAACXV010000068">
    <property type="protein sequence ID" value="KAF7284867.1"/>
    <property type="molecule type" value="Genomic_DNA"/>
</dbReference>
<keyword evidence="1" id="KW-0853">WD repeat</keyword>
<dbReference type="AlphaFoldDB" id="A0A834IPJ7"/>
<dbReference type="Gene3D" id="2.130.10.10">
    <property type="entry name" value="YVTN repeat-like/Quinoprotein amine dehydrogenase"/>
    <property type="match status" value="1"/>
</dbReference>
<evidence type="ECO:0000313" key="3">
    <source>
        <dbReference type="Proteomes" id="UP000625711"/>
    </source>
</evidence>
<comment type="caution">
    <text evidence="2">The sequence shown here is derived from an EMBL/GenBank/DDBJ whole genome shotgun (WGS) entry which is preliminary data.</text>
</comment>
<evidence type="ECO:0000256" key="1">
    <source>
        <dbReference type="PROSITE-ProRule" id="PRU00221"/>
    </source>
</evidence>
<dbReference type="PANTHER" id="PTHR22806:SF0">
    <property type="entry name" value="NUCLEOPORIN NUP37"/>
    <property type="match status" value="1"/>
</dbReference>
<dbReference type="Proteomes" id="UP000625711">
    <property type="component" value="Unassembled WGS sequence"/>
</dbReference>
<gene>
    <name evidence="2" type="ORF">GWI33_021508</name>
</gene>
<dbReference type="SUPFAM" id="SSF50978">
    <property type="entry name" value="WD40 repeat-like"/>
    <property type="match status" value="1"/>
</dbReference>
<dbReference type="InterPro" id="IPR015943">
    <property type="entry name" value="WD40/YVTN_repeat-like_dom_sf"/>
</dbReference>
<sequence length="293" mass="32866">MKPELMQIDYLQPIRKNQVEPTYVKDFSEYGQIYQILCSPFEWIKDVMLLAFENKVLLVVLSFKETILIKKLVEFIHPSRCTALSISPNTSFVTLPNKVVFAAGAADYKVRVFESNMQNDNTCRVLNGHNSYINGVAFDSENIYLASASDDNTVKIWYTDGYKLKATLPLTSPAITISWHRSDSGKLLVGEKIGVMKLYNIETETPILSIDFERSLACADWSTSDVLILGSLQLGELLLWDLAKPCLPQQSTILFSENGGFIKFSPQGEHIAAVNSLEGSLKVLRYVATFCQV</sequence>
<proteinExistence type="predicted"/>
<keyword evidence="3" id="KW-1185">Reference proteome</keyword>
<dbReference type="PANTHER" id="PTHR22806">
    <property type="entry name" value="NUCLEOPORIN NUP37 P37 -RELATED"/>
    <property type="match status" value="1"/>
</dbReference>
<dbReference type="OrthoDB" id="340259at2759"/>
<dbReference type="PROSITE" id="PS50082">
    <property type="entry name" value="WD_REPEATS_2"/>
    <property type="match status" value="1"/>
</dbReference>
<dbReference type="InterPro" id="IPR001680">
    <property type="entry name" value="WD40_rpt"/>
</dbReference>
<feature type="repeat" description="WD" evidence="1">
    <location>
        <begin position="126"/>
        <end position="157"/>
    </location>
</feature>
<dbReference type="InterPro" id="IPR037626">
    <property type="entry name" value="NUP37"/>
</dbReference>
<dbReference type="Pfam" id="PF00400">
    <property type="entry name" value="WD40"/>
    <property type="match status" value="1"/>
</dbReference>
<evidence type="ECO:0000313" key="2">
    <source>
        <dbReference type="EMBL" id="KAF7284867.1"/>
    </source>
</evidence>
<dbReference type="PROSITE" id="PS50294">
    <property type="entry name" value="WD_REPEATS_REGION"/>
    <property type="match status" value="1"/>
</dbReference>
<organism evidence="2 3">
    <name type="scientific">Rhynchophorus ferrugineus</name>
    <name type="common">Red palm weevil</name>
    <name type="synonym">Curculio ferrugineus</name>
    <dbReference type="NCBI Taxonomy" id="354439"/>
    <lineage>
        <taxon>Eukaryota</taxon>
        <taxon>Metazoa</taxon>
        <taxon>Ecdysozoa</taxon>
        <taxon>Arthropoda</taxon>
        <taxon>Hexapoda</taxon>
        <taxon>Insecta</taxon>
        <taxon>Pterygota</taxon>
        <taxon>Neoptera</taxon>
        <taxon>Endopterygota</taxon>
        <taxon>Coleoptera</taxon>
        <taxon>Polyphaga</taxon>
        <taxon>Cucujiformia</taxon>
        <taxon>Curculionidae</taxon>
        <taxon>Dryophthorinae</taxon>
        <taxon>Rhynchophorus</taxon>
    </lineage>
</organism>